<dbReference type="Pfam" id="PF10592">
    <property type="entry name" value="AIPR"/>
    <property type="match status" value="1"/>
</dbReference>
<proteinExistence type="predicted"/>
<dbReference type="KEGG" id="bwh:A9C19_16550"/>
<dbReference type="Proteomes" id="UP000181936">
    <property type="component" value="Chromosome"/>
</dbReference>
<organism evidence="3 4">
    <name type="scientific">Bacillus weihaiensis</name>
    <dbReference type="NCBI Taxonomy" id="1547283"/>
    <lineage>
        <taxon>Bacteria</taxon>
        <taxon>Bacillati</taxon>
        <taxon>Bacillota</taxon>
        <taxon>Bacilli</taxon>
        <taxon>Bacillales</taxon>
        <taxon>Bacillaceae</taxon>
        <taxon>Bacillus</taxon>
    </lineage>
</organism>
<dbReference type="STRING" id="1547283.A9C19_16550"/>
<dbReference type="EMBL" id="CP016020">
    <property type="protein sequence ID" value="APH06223.1"/>
    <property type="molecule type" value="Genomic_DNA"/>
</dbReference>
<accession>A0A1L3MV62</accession>
<keyword evidence="4" id="KW-1185">Reference proteome</keyword>
<keyword evidence="1" id="KW-0175">Coiled coil</keyword>
<evidence type="ECO:0000259" key="2">
    <source>
        <dbReference type="Pfam" id="PF10592"/>
    </source>
</evidence>
<evidence type="ECO:0000313" key="4">
    <source>
        <dbReference type="Proteomes" id="UP000181936"/>
    </source>
</evidence>
<gene>
    <name evidence="3" type="ORF">A9C19_16550</name>
</gene>
<sequence length="345" mass="40166">MGKLSLLAPQIVNGCQTAKTIGDFYKHKTKDELPSIEFDGHLLVKIIKTPNKDDESKKKGIRDNITRFTNSQNAVRGLDFYALDEFQHELRDRFEKIGFYYEIQRGSFISLNKVKQSVYKGSEDYNYLLEGVKSKKKYVLPAKEVIQAYTATVKLMPNVAYGRANELIPSGNKWDEIINEKTRSLPLEHFLFPYLSLKYVKEELGYKTGANDFKVNSAFLFIATYNLFLTSLVNEFQNTNYETIEEVNVKLLKTIFKSADLNKQIFICTHGILKLFFQDSNVEEAKRENLRGFIQNKMKKGTKYWAILERRVQLEIRDLEIENKNLYIELKELISNPIYLELPTE</sequence>
<reference evidence="3 4" key="1">
    <citation type="journal article" date="2016" name="Sci. Rep.">
        <title>Complete genome sequence and transcriptomic analysis of a novel marine strain Bacillus weihaiensis reveals the mechanism of brown algae degradation.</title>
        <authorList>
            <person name="Zhu Y."/>
            <person name="Chen P."/>
            <person name="Bao Y."/>
            <person name="Men Y."/>
            <person name="Zeng Y."/>
            <person name="Yang J."/>
            <person name="Sun J."/>
            <person name="Sun Y."/>
        </authorList>
    </citation>
    <scope>NUCLEOTIDE SEQUENCE [LARGE SCALE GENOMIC DNA]</scope>
    <source>
        <strain evidence="3 4">Alg07</strain>
    </source>
</reference>
<dbReference type="InterPro" id="IPR018891">
    <property type="entry name" value="AIPR_C"/>
</dbReference>
<protein>
    <recommendedName>
        <fullName evidence="2">Abortive phage infection protein C-terminal domain-containing protein</fullName>
    </recommendedName>
</protein>
<name>A0A1L3MV62_9BACI</name>
<evidence type="ECO:0000313" key="3">
    <source>
        <dbReference type="EMBL" id="APH06223.1"/>
    </source>
</evidence>
<dbReference type="AlphaFoldDB" id="A0A1L3MV62"/>
<evidence type="ECO:0000256" key="1">
    <source>
        <dbReference type="SAM" id="Coils"/>
    </source>
</evidence>
<feature type="coiled-coil region" evidence="1">
    <location>
        <begin position="309"/>
        <end position="336"/>
    </location>
</feature>
<feature type="domain" description="Abortive phage infection protein C-terminal" evidence="2">
    <location>
        <begin position="6"/>
        <end position="253"/>
    </location>
</feature>